<comment type="caution">
    <text evidence="1">The sequence shown here is derived from an EMBL/GenBank/DDBJ whole genome shotgun (WGS) entry which is preliminary data.</text>
</comment>
<proteinExistence type="predicted"/>
<accession>A0A3E1IP27</accession>
<dbReference type="EMBL" id="LSLH01000001">
    <property type="protein sequence ID" value="RFD74765.1"/>
    <property type="molecule type" value="Genomic_DNA"/>
</dbReference>
<reference evidence="1 2" key="1">
    <citation type="submission" date="2016-02" db="EMBL/GenBank/DDBJ databases">
        <title>Gardnerella vaginalis Subgroups Defined by cpn60 Sequencing and Sialidase Activity in Isolates from Canada, Belgium and Kenya.</title>
        <authorList>
            <person name="Schellenberg J."/>
            <person name="Paramel Jayaprakash T."/>
            <person name="Withana Gamage N."/>
            <person name="Patterson M.H."/>
            <person name="Vaneechoutte M."/>
            <person name="Hill J.E."/>
        </authorList>
    </citation>
    <scope>NUCLEOTIDE SEQUENCE [LARGE SCALE GENOMIC DNA]</scope>
    <source>
        <strain evidence="1 2">N160</strain>
    </source>
</reference>
<dbReference type="AlphaFoldDB" id="A0A3E1IP27"/>
<name>A0A3E1IP27_GARVA</name>
<organism evidence="1 2">
    <name type="scientific">Gardnerella vaginalis</name>
    <dbReference type="NCBI Taxonomy" id="2702"/>
    <lineage>
        <taxon>Bacteria</taxon>
        <taxon>Bacillati</taxon>
        <taxon>Actinomycetota</taxon>
        <taxon>Actinomycetes</taxon>
        <taxon>Bifidobacteriales</taxon>
        <taxon>Bifidobacteriaceae</taxon>
        <taxon>Gardnerella</taxon>
    </lineage>
</organism>
<gene>
    <name evidence="1" type="ORF">AXE76_00655</name>
</gene>
<dbReference type="Proteomes" id="UP000258888">
    <property type="component" value="Unassembled WGS sequence"/>
</dbReference>
<evidence type="ECO:0000313" key="2">
    <source>
        <dbReference type="Proteomes" id="UP000258888"/>
    </source>
</evidence>
<evidence type="ECO:0000313" key="1">
    <source>
        <dbReference type="EMBL" id="RFD74765.1"/>
    </source>
</evidence>
<sequence length="62" mass="7168">MLIWLGLGFRLVCAEQFSAIDPEPVLVAIKCKFATIGYFSAIRFAFALHFKELRCYLQCFLF</sequence>
<keyword evidence="2" id="KW-1185">Reference proteome</keyword>
<protein>
    <submittedName>
        <fullName evidence="1">Uncharacterized protein</fullName>
    </submittedName>
</protein>